<comment type="caution">
    <text evidence="3">The sequence shown here is derived from an EMBL/GenBank/DDBJ whole genome shotgun (WGS) entry which is preliminary data.</text>
</comment>
<dbReference type="PANTHER" id="PTHR34300:SF2">
    <property type="entry name" value="QUEUOSINE PRECURSOR TRANSPORTER-RELATED"/>
    <property type="match status" value="1"/>
</dbReference>
<evidence type="ECO:0000313" key="3">
    <source>
        <dbReference type="EMBL" id="TCL76299.1"/>
    </source>
</evidence>
<name>A0A4R1SAC1_HYDET</name>
<proteinExistence type="predicted"/>
<evidence type="ECO:0000256" key="1">
    <source>
        <dbReference type="NCBIfam" id="TIGR00697"/>
    </source>
</evidence>
<feature type="transmembrane region" description="Helical" evidence="2">
    <location>
        <begin position="140"/>
        <end position="160"/>
    </location>
</feature>
<protein>
    <recommendedName>
        <fullName evidence="1">Queuosine precursor transporter</fullName>
    </recommendedName>
</protein>
<sequence>MRTIVLLALTYVISTMLSNVSSLRIIRLFGLSMDAGTLLYPITFTLRDLIHKKAGQKFAVFTIWAGAFFNAAMFLMFFLVASLPADLSVGKQAGFGQVLLPSWRIIVGSLVAMVVAELIDSQVYQWYVNRVKNYQWGRVLVSNFISIPLDTAIMVVIAFYGTIPDAVLWGVILSNIIIKYGITLLSLPLIYFVKKPGPAA</sequence>
<dbReference type="AlphaFoldDB" id="A0A4R1SAC1"/>
<keyword evidence="2" id="KW-0812">Transmembrane</keyword>
<dbReference type="InterPro" id="IPR003744">
    <property type="entry name" value="YhhQ"/>
</dbReference>
<dbReference type="RefSeq" id="WP_132012486.1">
    <property type="nucleotide sequence ID" value="NZ_SLUN01000002.1"/>
</dbReference>
<dbReference type="EMBL" id="SLUN01000002">
    <property type="protein sequence ID" value="TCL76299.1"/>
    <property type="molecule type" value="Genomic_DNA"/>
</dbReference>
<gene>
    <name evidence="3" type="ORF">EDC14_100252</name>
</gene>
<keyword evidence="4" id="KW-1185">Reference proteome</keyword>
<dbReference type="NCBIfam" id="TIGR00697">
    <property type="entry name" value="queuosine precursor transporter"/>
    <property type="match status" value="1"/>
</dbReference>
<keyword evidence="2" id="KW-0472">Membrane</keyword>
<accession>A0A4R1SAC1</accession>
<feature type="transmembrane region" description="Helical" evidence="2">
    <location>
        <begin position="166"/>
        <end position="193"/>
    </location>
</feature>
<dbReference type="Proteomes" id="UP000295008">
    <property type="component" value="Unassembled WGS sequence"/>
</dbReference>
<dbReference type="Pfam" id="PF02592">
    <property type="entry name" value="Vut_1"/>
    <property type="match status" value="1"/>
</dbReference>
<dbReference type="PANTHER" id="PTHR34300">
    <property type="entry name" value="QUEUOSINE PRECURSOR TRANSPORTER-RELATED"/>
    <property type="match status" value="1"/>
</dbReference>
<organism evidence="3 4">
    <name type="scientific">Hydrogenispora ethanolica</name>
    <dbReference type="NCBI Taxonomy" id="1082276"/>
    <lineage>
        <taxon>Bacteria</taxon>
        <taxon>Bacillati</taxon>
        <taxon>Bacillota</taxon>
        <taxon>Hydrogenispora</taxon>
    </lineage>
</organism>
<dbReference type="OrthoDB" id="9805479at2"/>
<feature type="transmembrane region" description="Helical" evidence="2">
    <location>
        <begin position="58"/>
        <end position="81"/>
    </location>
</feature>
<feature type="transmembrane region" description="Helical" evidence="2">
    <location>
        <begin position="101"/>
        <end position="119"/>
    </location>
</feature>
<reference evidence="3 4" key="1">
    <citation type="submission" date="2019-03" db="EMBL/GenBank/DDBJ databases">
        <title>Genomic Encyclopedia of Type Strains, Phase IV (KMG-IV): sequencing the most valuable type-strain genomes for metagenomic binning, comparative biology and taxonomic classification.</title>
        <authorList>
            <person name="Goeker M."/>
        </authorList>
    </citation>
    <scope>NUCLEOTIDE SEQUENCE [LARGE SCALE GENOMIC DNA]</scope>
    <source>
        <strain evidence="3 4">LX-B</strain>
    </source>
</reference>
<keyword evidence="2" id="KW-1133">Transmembrane helix</keyword>
<evidence type="ECO:0000313" key="4">
    <source>
        <dbReference type="Proteomes" id="UP000295008"/>
    </source>
</evidence>
<evidence type="ECO:0000256" key="2">
    <source>
        <dbReference type="SAM" id="Phobius"/>
    </source>
</evidence>